<feature type="compositionally biased region" description="Acidic residues" evidence="1">
    <location>
        <begin position="691"/>
        <end position="717"/>
    </location>
</feature>
<keyword evidence="3" id="KW-1185">Reference proteome</keyword>
<feature type="compositionally biased region" description="Basic and acidic residues" evidence="1">
    <location>
        <begin position="466"/>
        <end position="482"/>
    </location>
</feature>
<dbReference type="OrthoDB" id="5339076at2759"/>
<reference evidence="3" key="1">
    <citation type="submission" date="2017-02" db="EMBL/GenBank/DDBJ databases">
        <authorList>
            <person name="Tafer H."/>
            <person name="Lopandic K."/>
        </authorList>
    </citation>
    <scope>NUCLEOTIDE SEQUENCE [LARGE SCALE GENOMIC DNA]</scope>
    <source>
        <strain evidence="3">CBS 366.77</strain>
    </source>
</reference>
<gene>
    <name evidence="2" type="ORF">PHISCL_02338</name>
</gene>
<dbReference type="Pfam" id="PF10336">
    <property type="entry name" value="DUF2420"/>
    <property type="match status" value="1"/>
</dbReference>
<evidence type="ECO:0000313" key="2">
    <source>
        <dbReference type="EMBL" id="RJE25309.1"/>
    </source>
</evidence>
<protein>
    <submittedName>
        <fullName evidence="2">Conserved glutamic acid-rich protein</fullName>
    </submittedName>
</protein>
<dbReference type="Proteomes" id="UP000266188">
    <property type="component" value="Unassembled WGS sequence"/>
</dbReference>
<feature type="compositionally biased region" description="Basic and acidic residues" evidence="1">
    <location>
        <begin position="571"/>
        <end position="598"/>
    </location>
</feature>
<feature type="compositionally biased region" description="Acidic residues" evidence="1">
    <location>
        <begin position="496"/>
        <end position="513"/>
    </location>
</feature>
<feature type="region of interest" description="Disordered" evidence="1">
    <location>
        <begin position="104"/>
        <end position="269"/>
    </location>
</feature>
<organism evidence="2 3">
    <name type="scientific">Aspergillus sclerotialis</name>
    <dbReference type="NCBI Taxonomy" id="2070753"/>
    <lineage>
        <taxon>Eukaryota</taxon>
        <taxon>Fungi</taxon>
        <taxon>Dikarya</taxon>
        <taxon>Ascomycota</taxon>
        <taxon>Pezizomycotina</taxon>
        <taxon>Eurotiomycetes</taxon>
        <taxon>Eurotiomycetidae</taxon>
        <taxon>Eurotiales</taxon>
        <taxon>Aspergillaceae</taxon>
        <taxon>Aspergillus</taxon>
        <taxon>Aspergillus subgen. Polypaecilum</taxon>
    </lineage>
</organism>
<dbReference type="EMBL" id="MVGC01000051">
    <property type="protein sequence ID" value="RJE25309.1"/>
    <property type="molecule type" value="Genomic_DNA"/>
</dbReference>
<feature type="compositionally biased region" description="Basic and acidic residues" evidence="1">
    <location>
        <begin position="823"/>
        <end position="836"/>
    </location>
</feature>
<dbReference type="InterPro" id="IPR018822">
    <property type="entry name" value="UPF0646"/>
</dbReference>
<dbReference type="STRING" id="2070753.A0A3A2ZQ81"/>
<dbReference type="AlphaFoldDB" id="A0A3A2ZQ81"/>
<feature type="region of interest" description="Disordered" evidence="1">
    <location>
        <begin position="33"/>
        <end position="52"/>
    </location>
</feature>
<feature type="compositionally biased region" description="Basic and acidic residues" evidence="1">
    <location>
        <begin position="204"/>
        <end position="221"/>
    </location>
</feature>
<feature type="region of interest" description="Disordered" evidence="1">
    <location>
        <begin position="424"/>
        <end position="836"/>
    </location>
</feature>
<comment type="caution">
    <text evidence="2">The sequence shown here is derived from an EMBL/GenBank/DDBJ whole genome shotgun (WGS) entry which is preliminary data.</text>
</comment>
<feature type="compositionally biased region" description="Basic and acidic residues" evidence="1">
    <location>
        <begin position="165"/>
        <end position="176"/>
    </location>
</feature>
<feature type="compositionally biased region" description="Polar residues" evidence="1">
    <location>
        <begin position="537"/>
        <end position="547"/>
    </location>
</feature>
<evidence type="ECO:0000313" key="3">
    <source>
        <dbReference type="Proteomes" id="UP000266188"/>
    </source>
</evidence>
<feature type="compositionally biased region" description="Acidic residues" evidence="1">
    <location>
        <begin position="790"/>
        <end position="803"/>
    </location>
</feature>
<proteinExistence type="predicted"/>
<feature type="compositionally biased region" description="Basic and acidic residues" evidence="1">
    <location>
        <begin position="617"/>
        <end position="642"/>
    </location>
</feature>
<sequence>MEVPVDDTMEMASPYQGHVDDFEIDLDVMEDQISNPDKDMTVVDDYPPTSNNMDYYQYGANDTDMTDDVAEGAMVDADDQYPDNIDLQYGDEMYEEEMADDNFDEDIDIPAPNNEAQDVRPVSLDHTNNQGLGEQVQPAKHVEESPDETAIDTNAQTWDEPAQEPPHDSEQDDHIPEVPPQETHVDQTGSVHAEEGSRNANNAERPDARVHPDGDEVDRGDLSQPETEGDAVDKVQPPVENPKDHEVSRTEKQKVYEPNDQEPITADESGALHPVKVYYQDNEISLFPPREGDSSEMFFLEDESLAYQDFGKLFSSCHEVLRESIGENEILIMDIESLDIQLTEDSPHTSKVTLSEIVDIYLHLCHNEDINEPEPLYLTLNTKLTFPAQLSELITAANEGKGLSEIQPWDDYEETAAPVEVENGEYNQELDVAPPQDASAREDSRHYDESQKPLKETEPSVQAQGMDEKPEEGEQLKGDDKLAGGNSEHATSAETGEVEDDSFENPEPQDDAQETSKPEVGDDFPNEGAYDSEAPRTESTATIAQTNLEDEQEAEESGNVSANDQVSPVVHEGHDGTQHPTVDSEYHGPEDTAHGEHDGEYDEAQGTSAQGEYYVEEASHGSLHGDYDANYDKVHGEYRDTDDYYEDYGAEPDVNAPEQLENSHTTEPYEGEGNLENPHEGPSSNYHEENESGEDQPDGTLEDGELYVEEFEDEDGPSYDTSDIKQDSALQDVSEGKPRHGAGPADELLGVSDDSNNPVKGTTPVIEEADDQVDSAAVGDEENGSQTVPEDPDDWNFDDEEYTDLGAPDTFEAGDADSSFTDSHAHENVSAKRTREAEEEFELDGGPSLIPSVGAHRDFTLPLLQLVLALICILD</sequence>
<feature type="compositionally biased region" description="Basic and acidic residues" evidence="1">
    <location>
        <begin position="241"/>
        <end position="257"/>
    </location>
</feature>
<feature type="compositionally biased region" description="Acidic residues" evidence="1">
    <location>
        <begin position="767"/>
        <end position="783"/>
    </location>
</feature>
<evidence type="ECO:0000256" key="1">
    <source>
        <dbReference type="SAM" id="MobiDB-lite"/>
    </source>
</evidence>
<name>A0A3A2ZQ81_9EURO</name>
<accession>A0A3A2ZQ81</accession>
<feature type="compositionally biased region" description="Basic and acidic residues" evidence="1">
    <location>
        <begin position="439"/>
        <end position="458"/>
    </location>
</feature>